<sequence>MNKNIKLLIEDYFSGTEQMNMSIKNQMKVQKKADKAYEERQQFLISVLGKATYNKYVKQENFAPIPMSALHITFNDLYYLFTVNNIKIKPMDNADGIERVKKLVQFLNNVYTRNEFKLLDNGVDYNVYTNLVFKSLDEIIDFFKSLQKGVYKIAKTNKLMINWKPIIKKFRDYLK</sequence>
<evidence type="ECO:0000313" key="1">
    <source>
        <dbReference type="EMBL" id="WQJ53067.1"/>
    </source>
</evidence>
<dbReference type="Proteomes" id="UP001349343">
    <property type="component" value="Segment"/>
</dbReference>
<keyword evidence="2" id="KW-1185">Reference proteome</keyword>
<accession>A0ABZ0Z4C7</accession>
<dbReference type="EMBL" id="OR769222">
    <property type="protein sequence ID" value="WQJ53067.1"/>
    <property type="molecule type" value="Genomic_DNA"/>
</dbReference>
<name>A0ABZ0Z4C7_9CAUD</name>
<reference evidence="1 2" key="1">
    <citation type="submission" date="2023-11" db="EMBL/GenBank/DDBJ databases">
        <authorList>
            <person name="Cook R."/>
            <person name="Crisci M."/>
            <person name="Pye H."/>
            <person name="Adriaenssens E."/>
            <person name="Santini J."/>
        </authorList>
    </citation>
    <scope>NUCLEOTIDE SEQUENCE [LARGE SCALE GENOMIC DNA]</scope>
    <source>
        <strain evidence="1">Lak_Megaphage_RVC_JS4_GC31</strain>
    </source>
</reference>
<evidence type="ECO:0000313" key="2">
    <source>
        <dbReference type="Proteomes" id="UP001349343"/>
    </source>
</evidence>
<protein>
    <submittedName>
        <fullName evidence="1">Uncharacterized protein</fullName>
    </submittedName>
</protein>
<proteinExistence type="predicted"/>
<organism evidence="1 2">
    <name type="scientific">phage Lak_Megaphage_RVC_JS4_GC31</name>
    <dbReference type="NCBI Taxonomy" id="3109228"/>
    <lineage>
        <taxon>Viruses</taxon>
        <taxon>Duplodnaviria</taxon>
        <taxon>Heunggongvirae</taxon>
        <taxon>Uroviricota</taxon>
        <taxon>Caudoviricetes</taxon>
        <taxon>Caudoviricetes code 15 clade</taxon>
    </lineage>
</organism>